<name>A0A1G7CJN5_9ACTN</name>
<evidence type="ECO:0000256" key="1">
    <source>
        <dbReference type="SAM" id="MobiDB-lite"/>
    </source>
</evidence>
<keyword evidence="2" id="KW-0812">Transmembrane</keyword>
<dbReference type="InterPro" id="IPR031304">
    <property type="entry name" value="SLT_2"/>
</dbReference>
<feature type="compositionally biased region" description="Polar residues" evidence="1">
    <location>
        <begin position="111"/>
        <end position="123"/>
    </location>
</feature>
<dbReference type="Proteomes" id="UP000198949">
    <property type="component" value="Unassembled WGS sequence"/>
</dbReference>
<keyword evidence="2" id="KW-1133">Transmembrane helix</keyword>
<dbReference type="STRING" id="58114.SAMN05216270_12022"/>
<dbReference type="PANTHER" id="PTHR30163">
    <property type="entry name" value="MEMBRANE-BOUND LYTIC MUREIN TRANSGLYCOSYLASE B"/>
    <property type="match status" value="1"/>
</dbReference>
<dbReference type="CDD" id="cd13399">
    <property type="entry name" value="Slt35-like"/>
    <property type="match status" value="1"/>
</dbReference>
<evidence type="ECO:0000259" key="3">
    <source>
        <dbReference type="Pfam" id="PF13406"/>
    </source>
</evidence>
<sequence length="291" mass="30503">MWFALLLRRLAALPKRALRVLWRALKASGRGLRAAWRGLRAPAGRLGVQVAATALALTATLAAGWFLVPGAGPAWSFGTEPSPEAEEAPLVLTPENAPAAGLPAETGPVGDTTTGAPTESATSPAAGGATDLDSWAQNLAALGIPQRALVAYGRAELVSAVENPGCNLPWTTLAGIGATETNHGTTGGNSIQSDGTTMTEIIGSGYSEMGPMQFLPSTWENWKADGDKDGVYNPHDIDDAVTAAANYLCHGGRDLTTPSGWYEAVHSYNPRDDYVQKVFDRADEYGRKSTV</sequence>
<dbReference type="GO" id="GO:0009253">
    <property type="term" value="P:peptidoglycan catabolic process"/>
    <property type="evidence" value="ECO:0007669"/>
    <property type="project" value="TreeGrafter"/>
</dbReference>
<protein>
    <submittedName>
        <fullName evidence="4">Membrane-bound lytic murein transglycosylase B</fullName>
    </submittedName>
</protein>
<keyword evidence="5" id="KW-1185">Reference proteome</keyword>
<evidence type="ECO:0000256" key="2">
    <source>
        <dbReference type="SAM" id="Phobius"/>
    </source>
</evidence>
<dbReference type="GO" id="GO:0008933">
    <property type="term" value="F:peptidoglycan lytic transglycosylase activity"/>
    <property type="evidence" value="ECO:0007669"/>
    <property type="project" value="TreeGrafter"/>
</dbReference>
<dbReference type="SUPFAM" id="SSF53955">
    <property type="entry name" value="Lysozyme-like"/>
    <property type="match status" value="1"/>
</dbReference>
<evidence type="ECO:0000313" key="4">
    <source>
        <dbReference type="EMBL" id="SDE39463.1"/>
    </source>
</evidence>
<proteinExistence type="predicted"/>
<dbReference type="PANTHER" id="PTHR30163:SF8">
    <property type="entry name" value="LYTIC MUREIN TRANSGLYCOSYLASE"/>
    <property type="match status" value="1"/>
</dbReference>
<dbReference type="Pfam" id="PF13406">
    <property type="entry name" value="SLT_2"/>
    <property type="match status" value="1"/>
</dbReference>
<keyword evidence="2" id="KW-0472">Membrane</keyword>
<dbReference type="OrthoDB" id="9796191at2"/>
<accession>A0A1G7CJN5</accession>
<dbReference type="EMBL" id="FNAD01000020">
    <property type="protein sequence ID" value="SDE39463.1"/>
    <property type="molecule type" value="Genomic_DNA"/>
</dbReference>
<evidence type="ECO:0000313" key="5">
    <source>
        <dbReference type="Proteomes" id="UP000198949"/>
    </source>
</evidence>
<reference evidence="5" key="1">
    <citation type="submission" date="2016-10" db="EMBL/GenBank/DDBJ databases">
        <authorList>
            <person name="Varghese N."/>
            <person name="Submissions S."/>
        </authorList>
    </citation>
    <scope>NUCLEOTIDE SEQUENCE [LARGE SCALE GENOMIC DNA]</scope>
    <source>
        <strain evidence="5">CGMCC 4.3516</strain>
    </source>
</reference>
<organism evidence="4 5">
    <name type="scientific">Glycomyces harbinensis</name>
    <dbReference type="NCBI Taxonomy" id="58114"/>
    <lineage>
        <taxon>Bacteria</taxon>
        <taxon>Bacillati</taxon>
        <taxon>Actinomycetota</taxon>
        <taxon>Actinomycetes</taxon>
        <taxon>Glycomycetales</taxon>
        <taxon>Glycomycetaceae</taxon>
        <taxon>Glycomyces</taxon>
    </lineage>
</organism>
<dbReference type="InterPro" id="IPR023346">
    <property type="entry name" value="Lysozyme-like_dom_sf"/>
</dbReference>
<feature type="region of interest" description="Disordered" evidence="1">
    <location>
        <begin position="97"/>
        <end position="129"/>
    </location>
</feature>
<dbReference type="Gene3D" id="1.10.530.10">
    <property type="match status" value="1"/>
</dbReference>
<dbReference type="RefSeq" id="WP_091040132.1">
    <property type="nucleotide sequence ID" value="NZ_FNAD01000020.1"/>
</dbReference>
<feature type="transmembrane region" description="Helical" evidence="2">
    <location>
        <begin position="46"/>
        <end position="68"/>
    </location>
</feature>
<dbReference type="AlphaFoldDB" id="A0A1G7CJN5"/>
<dbReference type="InterPro" id="IPR043426">
    <property type="entry name" value="MltB-like"/>
</dbReference>
<feature type="domain" description="Transglycosylase SLT" evidence="3">
    <location>
        <begin position="191"/>
        <end position="252"/>
    </location>
</feature>
<gene>
    <name evidence="4" type="ORF">SAMN05216270_12022</name>
</gene>